<sequence length="50" mass="5497">RVPFGQLQRTSRSRSPLYRRGQLFQGKSSGKSPVAPGLTGPADWAECPHM</sequence>
<dbReference type="EMBL" id="ANIX01003900">
    <property type="protein sequence ID" value="ETP03311.1"/>
    <property type="molecule type" value="Genomic_DNA"/>
</dbReference>
<proteinExistence type="predicted"/>
<gene>
    <name evidence="2" type="ORF">F441_19713</name>
</gene>
<evidence type="ECO:0000313" key="3">
    <source>
        <dbReference type="Proteomes" id="UP000018958"/>
    </source>
</evidence>
<dbReference type="Proteomes" id="UP000018958">
    <property type="component" value="Unassembled WGS sequence"/>
</dbReference>
<organism evidence="2 3">
    <name type="scientific">Phytophthora nicotianae CJ01A1</name>
    <dbReference type="NCBI Taxonomy" id="1317063"/>
    <lineage>
        <taxon>Eukaryota</taxon>
        <taxon>Sar</taxon>
        <taxon>Stramenopiles</taxon>
        <taxon>Oomycota</taxon>
        <taxon>Peronosporomycetes</taxon>
        <taxon>Peronosporales</taxon>
        <taxon>Peronosporaceae</taxon>
        <taxon>Phytophthora</taxon>
    </lineage>
</organism>
<feature type="region of interest" description="Disordered" evidence="1">
    <location>
        <begin position="1"/>
        <end position="50"/>
    </location>
</feature>
<accession>W2VYT6</accession>
<feature type="non-terminal residue" evidence="2">
    <location>
        <position position="1"/>
    </location>
</feature>
<reference evidence="2 3" key="1">
    <citation type="submission" date="2013-11" db="EMBL/GenBank/DDBJ databases">
        <title>The Genome Sequence of Phytophthora parasitica CJ01A1.</title>
        <authorList>
            <consortium name="The Broad Institute Genomics Platform"/>
            <person name="Russ C."/>
            <person name="Tyler B."/>
            <person name="Panabieres F."/>
            <person name="Shan W."/>
            <person name="Tripathy S."/>
            <person name="Grunwald N."/>
            <person name="Machado M."/>
            <person name="Johnson C.S."/>
            <person name="Walker B."/>
            <person name="Young S.K."/>
            <person name="Zeng Q."/>
            <person name="Gargeya S."/>
            <person name="Fitzgerald M."/>
            <person name="Haas B."/>
            <person name="Abouelleil A."/>
            <person name="Allen A.W."/>
            <person name="Alvarado L."/>
            <person name="Arachchi H.M."/>
            <person name="Berlin A.M."/>
            <person name="Chapman S.B."/>
            <person name="Gainer-Dewar J."/>
            <person name="Goldberg J."/>
            <person name="Griggs A."/>
            <person name="Gujja S."/>
            <person name="Hansen M."/>
            <person name="Howarth C."/>
            <person name="Imamovic A."/>
            <person name="Ireland A."/>
            <person name="Larimer J."/>
            <person name="McCowan C."/>
            <person name="Murphy C."/>
            <person name="Pearson M."/>
            <person name="Poon T.W."/>
            <person name="Priest M."/>
            <person name="Roberts A."/>
            <person name="Saif S."/>
            <person name="Shea T."/>
            <person name="Sisk P."/>
            <person name="Sykes S."/>
            <person name="Wortman J."/>
            <person name="Nusbaum C."/>
            <person name="Birren B."/>
        </authorList>
    </citation>
    <scope>NUCLEOTIDE SEQUENCE [LARGE SCALE GENOMIC DNA]</scope>
    <source>
        <strain evidence="2 3">CJ01A1</strain>
    </source>
</reference>
<evidence type="ECO:0000313" key="2">
    <source>
        <dbReference type="EMBL" id="ETP03311.1"/>
    </source>
</evidence>
<dbReference type="AlphaFoldDB" id="W2VYT6"/>
<comment type="caution">
    <text evidence="2">The sequence shown here is derived from an EMBL/GenBank/DDBJ whole genome shotgun (WGS) entry which is preliminary data.</text>
</comment>
<evidence type="ECO:0000256" key="1">
    <source>
        <dbReference type="SAM" id="MobiDB-lite"/>
    </source>
</evidence>
<protein>
    <submittedName>
        <fullName evidence="2">Uncharacterized protein</fullName>
    </submittedName>
</protein>
<name>W2VYT6_PHYNI</name>